<dbReference type="OrthoDB" id="1045822at2759"/>
<evidence type="ECO:0000256" key="1">
    <source>
        <dbReference type="SAM" id="MobiDB-lite"/>
    </source>
</evidence>
<comment type="caution">
    <text evidence="2">The sequence shown here is derived from an EMBL/GenBank/DDBJ whole genome shotgun (WGS) entry which is preliminary data.</text>
</comment>
<name>A0A9P9WA26_9PEZI</name>
<dbReference type="Pfam" id="PF04749">
    <property type="entry name" value="PLAC8"/>
    <property type="match status" value="1"/>
</dbReference>
<dbReference type="Proteomes" id="UP000829685">
    <property type="component" value="Unassembled WGS sequence"/>
</dbReference>
<dbReference type="AlphaFoldDB" id="A0A9P9WA26"/>
<dbReference type="PANTHER" id="PTHR15907">
    <property type="entry name" value="DUF614 FAMILY PROTEIN-RELATED"/>
    <property type="match status" value="1"/>
</dbReference>
<protein>
    <submittedName>
        <fullName evidence="2">Uncharacterized protein</fullName>
    </submittedName>
</protein>
<dbReference type="EMBL" id="JAFIMR010000058">
    <property type="protein sequence ID" value="KAI1853037.1"/>
    <property type="molecule type" value="Genomic_DNA"/>
</dbReference>
<sequence>MAYQPQQPMQPMFQQDNGGEWKNSLCDCSPCDSCMISFCVPCILVGRTTERLRDPTMQTAESMNNDCLIHGGLCFFTGCHWIYTMLKRGEIRERFGIPGSGFGDCCVTYWCHCCAVIQQDNEVKTRLRPTGPIDQQYQPLQQGMVMPQGPPPAHAPPQKEGYTHQ</sequence>
<keyword evidence="3" id="KW-1185">Reference proteome</keyword>
<evidence type="ECO:0000313" key="3">
    <source>
        <dbReference type="Proteomes" id="UP000829685"/>
    </source>
</evidence>
<organism evidence="2 3">
    <name type="scientific">Neoarthrinium moseri</name>
    <dbReference type="NCBI Taxonomy" id="1658444"/>
    <lineage>
        <taxon>Eukaryota</taxon>
        <taxon>Fungi</taxon>
        <taxon>Dikarya</taxon>
        <taxon>Ascomycota</taxon>
        <taxon>Pezizomycotina</taxon>
        <taxon>Sordariomycetes</taxon>
        <taxon>Xylariomycetidae</taxon>
        <taxon>Amphisphaeriales</taxon>
        <taxon>Apiosporaceae</taxon>
        <taxon>Neoarthrinium</taxon>
    </lineage>
</organism>
<evidence type="ECO:0000313" key="2">
    <source>
        <dbReference type="EMBL" id="KAI1853037.1"/>
    </source>
</evidence>
<feature type="region of interest" description="Disordered" evidence="1">
    <location>
        <begin position="142"/>
        <end position="165"/>
    </location>
</feature>
<proteinExistence type="predicted"/>
<reference evidence="2" key="1">
    <citation type="submission" date="2021-03" db="EMBL/GenBank/DDBJ databases">
        <title>Revisited historic fungal species revealed as producer of novel bioactive compounds through whole genome sequencing and comparative genomics.</title>
        <authorList>
            <person name="Vignolle G.A."/>
            <person name="Hochenegger N."/>
            <person name="Mach R.L."/>
            <person name="Mach-Aigner A.R."/>
            <person name="Javad Rahimi M."/>
            <person name="Salim K.A."/>
            <person name="Chan C.M."/>
            <person name="Lim L.B.L."/>
            <person name="Cai F."/>
            <person name="Druzhinina I.S."/>
            <person name="U'Ren J.M."/>
            <person name="Derntl C."/>
        </authorList>
    </citation>
    <scope>NUCLEOTIDE SEQUENCE</scope>
    <source>
        <strain evidence="2">TUCIM 5799</strain>
    </source>
</reference>
<dbReference type="NCBIfam" id="TIGR01571">
    <property type="entry name" value="A_thal_Cys_rich"/>
    <property type="match status" value="1"/>
</dbReference>
<gene>
    <name evidence="2" type="ORF">JX265_012793</name>
</gene>
<accession>A0A9P9WA26</accession>
<dbReference type="InterPro" id="IPR006461">
    <property type="entry name" value="PLAC_motif_containing"/>
</dbReference>